<sequence>MTCPEDQLNLLDVAPLTLNQHHSKSHQNDHRYGVGDYELETTVHLHC</sequence>
<proteinExistence type="predicted"/>
<reference evidence="1" key="1">
    <citation type="submission" date="2014-09" db="EMBL/GenBank/DDBJ databases">
        <authorList>
            <person name="Magalhaes I.L.F."/>
            <person name="Oliveira U."/>
            <person name="Santos F.R."/>
            <person name="Vidigal T.H.D.A."/>
            <person name="Brescovit A.D."/>
            <person name="Santos A.J."/>
        </authorList>
    </citation>
    <scope>NUCLEOTIDE SEQUENCE</scope>
    <source>
        <tissue evidence="1">Shoot tissue taken approximately 20 cm above the soil surface</tissue>
    </source>
</reference>
<accession>A0A0A9EAD1</accession>
<organism evidence="1">
    <name type="scientific">Arundo donax</name>
    <name type="common">Giant reed</name>
    <name type="synonym">Donax arundinaceus</name>
    <dbReference type="NCBI Taxonomy" id="35708"/>
    <lineage>
        <taxon>Eukaryota</taxon>
        <taxon>Viridiplantae</taxon>
        <taxon>Streptophyta</taxon>
        <taxon>Embryophyta</taxon>
        <taxon>Tracheophyta</taxon>
        <taxon>Spermatophyta</taxon>
        <taxon>Magnoliopsida</taxon>
        <taxon>Liliopsida</taxon>
        <taxon>Poales</taxon>
        <taxon>Poaceae</taxon>
        <taxon>PACMAD clade</taxon>
        <taxon>Arundinoideae</taxon>
        <taxon>Arundineae</taxon>
        <taxon>Arundo</taxon>
    </lineage>
</organism>
<dbReference type="AlphaFoldDB" id="A0A0A9EAD1"/>
<evidence type="ECO:0000313" key="1">
    <source>
        <dbReference type="EMBL" id="JAD97001.1"/>
    </source>
</evidence>
<name>A0A0A9EAD1_ARUDO</name>
<reference evidence="1" key="2">
    <citation type="journal article" date="2015" name="Data Brief">
        <title>Shoot transcriptome of the giant reed, Arundo donax.</title>
        <authorList>
            <person name="Barrero R.A."/>
            <person name="Guerrero F.D."/>
            <person name="Moolhuijzen P."/>
            <person name="Goolsby J.A."/>
            <person name="Tidwell J."/>
            <person name="Bellgard S.E."/>
            <person name="Bellgard M.I."/>
        </authorList>
    </citation>
    <scope>NUCLEOTIDE SEQUENCE</scope>
    <source>
        <tissue evidence="1">Shoot tissue taken approximately 20 cm above the soil surface</tissue>
    </source>
</reference>
<protein>
    <submittedName>
        <fullName evidence="1">Uncharacterized protein</fullName>
    </submittedName>
</protein>
<dbReference type="EMBL" id="GBRH01200894">
    <property type="protein sequence ID" value="JAD97001.1"/>
    <property type="molecule type" value="Transcribed_RNA"/>
</dbReference>